<evidence type="ECO:0000313" key="3">
    <source>
        <dbReference type="Proteomes" id="UP000887116"/>
    </source>
</evidence>
<name>A0A8X6FAQ4_TRICU</name>
<evidence type="ECO:0000256" key="1">
    <source>
        <dbReference type="SAM" id="MobiDB-lite"/>
    </source>
</evidence>
<organism evidence="2 3">
    <name type="scientific">Trichonephila clavata</name>
    <name type="common">Joro spider</name>
    <name type="synonym">Nephila clavata</name>
    <dbReference type="NCBI Taxonomy" id="2740835"/>
    <lineage>
        <taxon>Eukaryota</taxon>
        <taxon>Metazoa</taxon>
        <taxon>Ecdysozoa</taxon>
        <taxon>Arthropoda</taxon>
        <taxon>Chelicerata</taxon>
        <taxon>Arachnida</taxon>
        <taxon>Araneae</taxon>
        <taxon>Araneomorphae</taxon>
        <taxon>Entelegynae</taxon>
        <taxon>Araneoidea</taxon>
        <taxon>Nephilidae</taxon>
        <taxon>Trichonephila</taxon>
    </lineage>
</organism>
<accession>A0A8X6FAQ4</accession>
<protein>
    <submittedName>
        <fullName evidence="2">Uncharacterized protein</fullName>
    </submittedName>
</protein>
<keyword evidence="3" id="KW-1185">Reference proteome</keyword>
<dbReference type="OrthoDB" id="10546042at2759"/>
<evidence type="ECO:0000313" key="2">
    <source>
        <dbReference type="EMBL" id="GFQ74487.1"/>
    </source>
</evidence>
<proteinExistence type="predicted"/>
<sequence length="74" mass="8537">MYSLTQTQLLNQPRHSSRTDLTSGLPTLGNPIPKSWAFHLRYRDHPSSETTECQKRPFFQDMITNVHNHGPSVM</sequence>
<reference evidence="2" key="1">
    <citation type="submission" date="2020-07" db="EMBL/GenBank/DDBJ databases">
        <title>Multicomponent nature underlies the extraordinary mechanical properties of spider dragline silk.</title>
        <authorList>
            <person name="Kono N."/>
            <person name="Nakamura H."/>
            <person name="Mori M."/>
            <person name="Yoshida Y."/>
            <person name="Ohtoshi R."/>
            <person name="Malay A.D."/>
            <person name="Moran D.A.P."/>
            <person name="Tomita M."/>
            <person name="Numata K."/>
            <person name="Arakawa K."/>
        </authorList>
    </citation>
    <scope>NUCLEOTIDE SEQUENCE</scope>
</reference>
<dbReference type="AlphaFoldDB" id="A0A8X6FAQ4"/>
<gene>
    <name evidence="2" type="ORF">TNCT_371491</name>
</gene>
<feature type="region of interest" description="Disordered" evidence="1">
    <location>
        <begin position="1"/>
        <end position="26"/>
    </location>
</feature>
<dbReference type="Proteomes" id="UP000887116">
    <property type="component" value="Unassembled WGS sequence"/>
</dbReference>
<dbReference type="EMBL" id="BMAO01021438">
    <property type="protein sequence ID" value="GFQ74487.1"/>
    <property type="molecule type" value="Genomic_DNA"/>
</dbReference>
<feature type="compositionally biased region" description="Polar residues" evidence="1">
    <location>
        <begin position="1"/>
        <end position="25"/>
    </location>
</feature>
<comment type="caution">
    <text evidence="2">The sequence shown here is derived from an EMBL/GenBank/DDBJ whole genome shotgun (WGS) entry which is preliminary data.</text>
</comment>